<organism evidence="1 2">
    <name type="scientific">Parasponia andersonii</name>
    <name type="common">Sponia andersonii</name>
    <dbReference type="NCBI Taxonomy" id="3476"/>
    <lineage>
        <taxon>Eukaryota</taxon>
        <taxon>Viridiplantae</taxon>
        <taxon>Streptophyta</taxon>
        <taxon>Embryophyta</taxon>
        <taxon>Tracheophyta</taxon>
        <taxon>Spermatophyta</taxon>
        <taxon>Magnoliopsida</taxon>
        <taxon>eudicotyledons</taxon>
        <taxon>Gunneridae</taxon>
        <taxon>Pentapetalae</taxon>
        <taxon>rosids</taxon>
        <taxon>fabids</taxon>
        <taxon>Rosales</taxon>
        <taxon>Cannabaceae</taxon>
        <taxon>Parasponia</taxon>
    </lineage>
</organism>
<name>A0A2P5CTU0_PARAD</name>
<sequence length="66" mass="7648">MSCGHARDNPECRRARITLRGLARDKCQVTRARVDFDDKHTRWHACGYEGGAKWHDYGYETSLHAD</sequence>
<comment type="caution">
    <text evidence="1">The sequence shown here is derived from an EMBL/GenBank/DDBJ whole genome shotgun (WGS) entry which is preliminary data.</text>
</comment>
<proteinExistence type="predicted"/>
<dbReference type="AlphaFoldDB" id="A0A2P5CTU0"/>
<protein>
    <submittedName>
        <fullName evidence="1">Uncharacterized protein</fullName>
    </submittedName>
</protein>
<accession>A0A2P5CTU0</accession>
<gene>
    <name evidence="1" type="ORF">PanWU01x14_125290</name>
</gene>
<keyword evidence="2" id="KW-1185">Reference proteome</keyword>
<dbReference type="Proteomes" id="UP000237105">
    <property type="component" value="Unassembled WGS sequence"/>
</dbReference>
<evidence type="ECO:0000313" key="2">
    <source>
        <dbReference type="Proteomes" id="UP000237105"/>
    </source>
</evidence>
<reference evidence="2" key="1">
    <citation type="submission" date="2016-06" db="EMBL/GenBank/DDBJ databases">
        <title>Parallel loss of symbiosis genes in relatives of nitrogen-fixing non-legume Parasponia.</title>
        <authorList>
            <person name="Van Velzen R."/>
            <person name="Holmer R."/>
            <person name="Bu F."/>
            <person name="Rutten L."/>
            <person name="Van Zeijl A."/>
            <person name="Liu W."/>
            <person name="Santuari L."/>
            <person name="Cao Q."/>
            <person name="Sharma T."/>
            <person name="Shen D."/>
            <person name="Roswanjaya Y."/>
            <person name="Wardhani T."/>
            <person name="Kalhor M.S."/>
            <person name="Jansen J."/>
            <person name="Van den Hoogen J."/>
            <person name="Gungor B."/>
            <person name="Hartog M."/>
            <person name="Hontelez J."/>
            <person name="Verver J."/>
            <person name="Yang W.-C."/>
            <person name="Schijlen E."/>
            <person name="Repin R."/>
            <person name="Schilthuizen M."/>
            <person name="Schranz E."/>
            <person name="Heidstra R."/>
            <person name="Miyata K."/>
            <person name="Fedorova E."/>
            <person name="Kohlen W."/>
            <person name="Bisseling T."/>
            <person name="Smit S."/>
            <person name="Geurts R."/>
        </authorList>
    </citation>
    <scope>NUCLEOTIDE SEQUENCE [LARGE SCALE GENOMIC DNA]</scope>
    <source>
        <strain evidence="2">cv. WU1-14</strain>
    </source>
</reference>
<feature type="non-terminal residue" evidence="1">
    <location>
        <position position="66"/>
    </location>
</feature>
<evidence type="ECO:0000313" key="1">
    <source>
        <dbReference type="EMBL" id="PON64460.1"/>
    </source>
</evidence>
<dbReference type="EMBL" id="JXTB01000096">
    <property type="protein sequence ID" value="PON64460.1"/>
    <property type="molecule type" value="Genomic_DNA"/>
</dbReference>